<sequence>MNWRDKYRQGSFRGVPFVSQSNERSGGRRIEQHEFPGRDRPWAEDLGRRARAFTLEVFVAGTDYMGARDRLIAALEAAGPATLVHPWDGEMVVAAGDFTVRDSTEDGGIAYFTINFAEAGAAVEAPASPDTAAIVGNASDAVIAAAPERFADRFDVDGYAGFVEDAAAAMVARTATIAAVAGGLQGGAGSALRAFQAGLTLLPGSAVALVRSPLRLGSVVVGLVQAIGALGGSSVVRIAGLTSLVGFTAPPVVGATPARNRQRENGAAYADLVQTVAAAELVRAIADAPIASYQDAVALRDETSDLLEARILAAADAGDEGSAAIFSELMRVMVTDLTARGGTLARVYGYVPQRTEPALVISHRLYGARATIERAADIVSRNRIRHPVFVAGGASVEVLEASGA</sequence>
<reference evidence="2 3" key="1">
    <citation type="submission" date="2020-12" db="EMBL/GenBank/DDBJ databases">
        <title>FDA dAtabase for Regulatory Grade micrObial Sequences (FDA-ARGOS): Supporting development and validation of Infectious Disease Dx tests.</title>
        <authorList>
            <person name="Sproer C."/>
            <person name="Gronow S."/>
            <person name="Severitt S."/>
            <person name="Schroder I."/>
            <person name="Tallon L."/>
            <person name="Sadzewicz L."/>
            <person name="Zhao X."/>
            <person name="Boylan J."/>
            <person name="Ott S."/>
            <person name="Bowen H."/>
            <person name="Vavikolanu K."/>
            <person name="Mehta A."/>
            <person name="Aluvathingal J."/>
            <person name="Nadendla S."/>
            <person name="Lowell S."/>
            <person name="Myers T."/>
            <person name="Yan Y."/>
            <person name="Sichtig H."/>
        </authorList>
    </citation>
    <scope>NUCLEOTIDE SEQUENCE [LARGE SCALE GENOMIC DNA]</scope>
    <source>
        <strain evidence="2 3">FDAARGOS_881</strain>
    </source>
</reference>
<feature type="domain" description="DNA circulation N-terminal" evidence="1">
    <location>
        <begin position="7"/>
        <end position="92"/>
    </location>
</feature>
<dbReference type="InterPro" id="IPR009826">
    <property type="entry name" value="DNA_circ_N"/>
</dbReference>
<dbReference type="Pfam" id="PF07157">
    <property type="entry name" value="DNA_circ_N"/>
    <property type="match status" value="1"/>
</dbReference>
<evidence type="ECO:0000313" key="2">
    <source>
        <dbReference type="EMBL" id="QPT08579.1"/>
    </source>
</evidence>
<name>A0A7T3E5Q3_SPHPI</name>
<protein>
    <submittedName>
        <fullName evidence="2">DNA circularization N-terminal domain-containing protein</fullName>
    </submittedName>
</protein>
<dbReference type="AlphaFoldDB" id="A0A7T3E5Q3"/>
<dbReference type="EMBL" id="CP065713">
    <property type="protein sequence ID" value="QPT08579.1"/>
    <property type="molecule type" value="Genomic_DNA"/>
</dbReference>
<organism evidence="2 3">
    <name type="scientific">Sphingomonas paucimobilis</name>
    <name type="common">Pseudomonas paucimobilis</name>
    <dbReference type="NCBI Taxonomy" id="13689"/>
    <lineage>
        <taxon>Bacteria</taxon>
        <taxon>Pseudomonadati</taxon>
        <taxon>Pseudomonadota</taxon>
        <taxon>Alphaproteobacteria</taxon>
        <taxon>Sphingomonadales</taxon>
        <taxon>Sphingomonadaceae</taxon>
        <taxon>Sphingomonas</taxon>
    </lineage>
</organism>
<gene>
    <name evidence="2" type="ORF">I6G38_17980</name>
</gene>
<evidence type="ECO:0000259" key="1">
    <source>
        <dbReference type="Pfam" id="PF07157"/>
    </source>
</evidence>
<dbReference type="RefSeq" id="WP_197939116.1">
    <property type="nucleotide sequence ID" value="NZ_CP065713.1"/>
</dbReference>
<accession>A0A7T3E5Q3</accession>
<dbReference type="Proteomes" id="UP000594836">
    <property type="component" value="Chromosome"/>
</dbReference>
<proteinExistence type="predicted"/>
<evidence type="ECO:0000313" key="3">
    <source>
        <dbReference type="Proteomes" id="UP000594836"/>
    </source>
</evidence>